<dbReference type="SUPFAM" id="SSF53244">
    <property type="entry name" value="MurD-like peptide ligases, peptide-binding domain"/>
    <property type="match status" value="1"/>
</dbReference>
<keyword evidence="8 10" id="KW-0131">Cell cycle</keyword>
<keyword evidence="7 10" id="KW-0573">Peptidoglycan synthesis</keyword>
<evidence type="ECO:0000256" key="1">
    <source>
        <dbReference type="ARBA" id="ARBA00022490"/>
    </source>
</evidence>
<comment type="subcellular location">
    <subcellularLocation>
        <location evidence="10 11">Cytoplasm</location>
    </subcellularLocation>
</comment>
<dbReference type="Proteomes" id="UP000321440">
    <property type="component" value="Unassembled WGS sequence"/>
</dbReference>
<evidence type="ECO:0000256" key="3">
    <source>
        <dbReference type="ARBA" id="ARBA00022618"/>
    </source>
</evidence>
<dbReference type="InterPro" id="IPR000713">
    <property type="entry name" value="Mur_ligase_N"/>
</dbReference>
<dbReference type="Gene3D" id="3.90.190.20">
    <property type="entry name" value="Mur ligase, C-terminal domain"/>
    <property type="match status" value="1"/>
</dbReference>
<gene>
    <name evidence="10 15" type="primary">murF</name>
    <name evidence="15" type="ORF">AHA02nite_05960</name>
</gene>
<dbReference type="InterPro" id="IPR051046">
    <property type="entry name" value="MurCDEF_CellWall_CoF430Synth"/>
</dbReference>
<dbReference type="GO" id="GO:0051301">
    <property type="term" value="P:cell division"/>
    <property type="evidence" value="ECO:0007669"/>
    <property type="project" value="UniProtKB-KW"/>
</dbReference>
<dbReference type="SUPFAM" id="SSF63418">
    <property type="entry name" value="MurE/MurF N-terminal domain"/>
    <property type="match status" value="1"/>
</dbReference>
<comment type="caution">
    <text evidence="15">The sequence shown here is derived from an EMBL/GenBank/DDBJ whole genome shotgun (WGS) entry which is preliminary data.</text>
</comment>
<dbReference type="RefSeq" id="WP_146814244.1">
    <property type="nucleotide sequence ID" value="NZ_BJYA01000002.1"/>
</dbReference>
<evidence type="ECO:0000256" key="9">
    <source>
        <dbReference type="ARBA" id="ARBA00023316"/>
    </source>
</evidence>
<dbReference type="InterPro" id="IPR035911">
    <property type="entry name" value="MurE/MurF_N"/>
</dbReference>
<dbReference type="Gene3D" id="3.40.1390.10">
    <property type="entry name" value="MurE/MurF, N-terminal domain"/>
    <property type="match status" value="1"/>
</dbReference>
<comment type="catalytic activity">
    <reaction evidence="10 11">
        <text>D-alanyl-D-alanine + UDP-N-acetyl-alpha-D-muramoyl-L-alanyl-gamma-D-glutamyl-meso-2,6-diaminopimelate + ATP = UDP-N-acetyl-alpha-D-muramoyl-L-alanyl-gamma-D-glutamyl-meso-2,6-diaminopimeloyl-D-alanyl-D-alanine + ADP + phosphate + H(+)</text>
        <dbReference type="Rhea" id="RHEA:28374"/>
        <dbReference type="ChEBI" id="CHEBI:15378"/>
        <dbReference type="ChEBI" id="CHEBI:30616"/>
        <dbReference type="ChEBI" id="CHEBI:43474"/>
        <dbReference type="ChEBI" id="CHEBI:57822"/>
        <dbReference type="ChEBI" id="CHEBI:61386"/>
        <dbReference type="ChEBI" id="CHEBI:83905"/>
        <dbReference type="ChEBI" id="CHEBI:456216"/>
        <dbReference type="EC" id="6.3.2.10"/>
    </reaction>
</comment>
<dbReference type="Pfam" id="PF08245">
    <property type="entry name" value="Mur_ligase_M"/>
    <property type="match status" value="1"/>
</dbReference>
<evidence type="ECO:0000313" key="16">
    <source>
        <dbReference type="Proteomes" id="UP000321440"/>
    </source>
</evidence>
<dbReference type="HAMAP" id="MF_02019">
    <property type="entry name" value="MurF"/>
    <property type="match status" value="1"/>
</dbReference>
<accession>A0A511W142</accession>
<feature type="domain" description="Mur ligase central" evidence="14">
    <location>
        <begin position="113"/>
        <end position="291"/>
    </location>
</feature>
<evidence type="ECO:0000259" key="12">
    <source>
        <dbReference type="Pfam" id="PF01225"/>
    </source>
</evidence>
<evidence type="ECO:0000256" key="11">
    <source>
        <dbReference type="RuleBase" id="RU004136"/>
    </source>
</evidence>
<proteinExistence type="inferred from homology"/>
<feature type="binding site" evidence="10">
    <location>
        <begin position="115"/>
        <end position="121"/>
    </location>
    <ligand>
        <name>ATP</name>
        <dbReference type="ChEBI" id="CHEBI:30616"/>
    </ligand>
</feature>
<dbReference type="GO" id="GO:0008360">
    <property type="term" value="P:regulation of cell shape"/>
    <property type="evidence" value="ECO:0007669"/>
    <property type="project" value="UniProtKB-KW"/>
</dbReference>
<evidence type="ECO:0000313" key="15">
    <source>
        <dbReference type="EMBL" id="GEN44820.1"/>
    </source>
</evidence>
<dbReference type="GO" id="GO:0071555">
    <property type="term" value="P:cell wall organization"/>
    <property type="evidence" value="ECO:0007669"/>
    <property type="project" value="UniProtKB-KW"/>
</dbReference>
<dbReference type="Pfam" id="PF01225">
    <property type="entry name" value="Mur_ligase"/>
    <property type="match status" value="1"/>
</dbReference>
<dbReference type="GO" id="GO:0005737">
    <property type="term" value="C:cytoplasm"/>
    <property type="evidence" value="ECO:0007669"/>
    <property type="project" value="UniProtKB-SubCell"/>
</dbReference>
<keyword evidence="3 10" id="KW-0132">Cell division</keyword>
<comment type="similarity">
    <text evidence="10">Belongs to the MurCDEF family. MurF subfamily.</text>
</comment>
<dbReference type="SUPFAM" id="SSF53623">
    <property type="entry name" value="MurD-like peptide ligases, catalytic domain"/>
    <property type="match status" value="1"/>
</dbReference>
<keyword evidence="1 10" id="KW-0963">Cytoplasm</keyword>
<sequence>MKKFSIDFLHKIFLKYRGNLNQQLDIDTIYTDSREVVTNGLFVPIIGERFNGHDFLLQAVDKGAVASLWSEKEEIPADLPDDFLLFFVEDTLEGLQQLATEYRDYINPTVIGVTGSNGKTTTKELIGSSLSEFYQVTKTEGNLNNLIGLPLSILRMPVQTEVLVLEMGMSGFGEIERLSEIAKPNIAVITNIGESHIEHLGSREGIAKAKLEIVKGLSEDGVLIVDGDEPLLEVDLSQRIVTCGFNSGLDYEVKDVVQKKSETTFTINEQLFSIPLLGMHQAKNTAYALAISDLLRIDSSKMAHSLANLSLPGMRFEQIATKSGAVVVNDAYNASATSMRASIDVIKRFSESYKVLVLGDIFELGQFAESEHRKVGEVINQEIDAVFTVGQDSQYIIKALPSDFNGRAEHFDNRDMLLNEIENYMKKDTVILFKASRGMKFEQLVQQLVS</sequence>
<dbReference type="GO" id="GO:0009252">
    <property type="term" value="P:peptidoglycan biosynthetic process"/>
    <property type="evidence" value="ECO:0007669"/>
    <property type="project" value="UniProtKB-UniRule"/>
</dbReference>
<dbReference type="PANTHER" id="PTHR43024">
    <property type="entry name" value="UDP-N-ACETYLMURAMOYL-TRIPEPTIDE--D-ALANYL-D-ALANINE LIGASE"/>
    <property type="match status" value="1"/>
</dbReference>
<evidence type="ECO:0000256" key="4">
    <source>
        <dbReference type="ARBA" id="ARBA00022741"/>
    </source>
</evidence>
<keyword evidence="9 10" id="KW-0961">Cell wall biogenesis/degradation</keyword>
<comment type="pathway">
    <text evidence="10 11">Cell wall biogenesis; peptidoglycan biosynthesis.</text>
</comment>
<dbReference type="InterPro" id="IPR036615">
    <property type="entry name" value="Mur_ligase_C_dom_sf"/>
</dbReference>
<evidence type="ECO:0000256" key="10">
    <source>
        <dbReference type="HAMAP-Rule" id="MF_02019"/>
    </source>
</evidence>
<evidence type="ECO:0000256" key="7">
    <source>
        <dbReference type="ARBA" id="ARBA00022984"/>
    </source>
</evidence>
<keyword evidence="5 10" id="KW-0067">ATP-binding</keyword>
<dbReference type="GO" id="GO:0005524">
    <property type="term" value="F:ATP binding"/>
    <property type="evidence" value="ECO:0007669"/>
    <property type="project" value="UniProtKB-UniRule"/>
</dbReference>
<dbReference type="InterPro" id="IPR004101">
    <property type="entry name" value="Mur_ligase_C"/>
</dbReference>
<evidence type="ECO:0000256" key="2">
    <source>
        <dbReference type="ARBA" id="ARBA00022598"/>
    </source>
</evidence>
<dbReference type="PANTHER" id="PTHR43024:SF1">
    <property type="entry name" value="UDP-N-ACETYLMURAMOYL-TRIPEPTIDE--D-ALANYL-D-ALANINE LIGASE"/>
    <property type="match status" value="1"/>
</dbReference>
<keyword evidence="4 10" id="KW-0547">Nucleotide-binding</keyword>
<dbReference type="UniPathway" id="UPA00219"/>
<evidence type="ECO:0000256" key="6">
    <source>
        <dbReference type="ARBA" id="ARBA00022960"/>
    </source>
</evidence>
<dbReference type="OrthoDB" id="9801978at2"/>
<keyword evidence="2 10" id="KW-0436">Ligase</keyword>
<keyword evidence="6 10" id="KW-0133">Cell shape</keyword>
<dbReference type="NCBIfam" id="TIGR01143">
    <property type="entry name" value="murF"/>
    <property type="match status" value="1"/>
</dbReference>
<name>A0A511W142_9BACI</name>
<feature type="domain" description="Mur ligase C-terminal" evidence="13">
    <location>
        <begin position="314"/>
        <end position="437"/>
    </location>
</feature>
<evidence type="ECO:0000256" key="8">
    <source>
        <dbReference type="ARBA" id="ARBA00023306"/>
    </source>
</evidence>
<dbReference type="EC" id="6.3.2.10" evidence="10 11"/>
<dbReference type="EMBL" id="BJYA01000002">
    <property type="protein sequence ID" value="GEN44820.1"/>
    <property type="molecule type" value="Genomic_DNA"/>
</dbReference>
<dbReference type="AlphaFoldDB" id="A0A511W142"/>
<comment type="function">
    <text evidence="10 11">Involved in cell wall formation. Catalyzes the final step in the synthesis of UDP-N-acetylmuramoyl-pentapeptide, the precursor of murein.</text>
</comment>
<dbReference type="InterPro" id="IPR036565">
    <property type="entry name" value="Mur-like_cat_sf"/>
</dbReference>
<keyword evidence="16" id="KW-1185">Reference proteome</keyword>
<dbReference type="Gene3D" id="3.40.1190.10">
    <property type="entry name" value="Mur-like, catalytic domain"/>
    <property type="match status" value="1"/>
</dbReference>
<protein>
    <recommendedName>
        <fullName evidence="10 11">UDP-N-acetylmuramoyl-tripeptide--D-alanyl-D-alanine ligase</fullName>
        <ecNumber evidence="10 11">6.3.2.10</ecNumber>
    </recommendedName>
    <alternativeName>
        <fullName evidence="10">D-alanyl-D-alanine-adding enzyme</fullName>
    </alternativeName>
</protein>
<dbReference type="InterPro" id="IPR005863">
    <property type="entry name" value="UDP-N-AcMur_synth"/>
</dbReference>
<evidence type="ECO:0000256" key="5">
    <source>
        <dbReference type="ARBA" id="ARBA00022840"/>
    </source>
</evidence>
<organism evidence="15 16">
    <name type="scientific">Alkalibacillus haloalkaliphilus</name>
    <dbReference type="NCBI Taxonomy" id="94136"/>
    <lineage>
        <taxon>Bacteria</taxon>
        <taxon>Bacillati</taxon>
        <taxon>Bacillota</taxon>
        <taxon>Bacilli</taxon>
        <taxon>Bacillales</taxon>
        <taxon>Bacillaceae</taxon>
        <taxon>Alkalibacillus</taxon>
    </lineage>
</organism>
<dbReference type="Pfam" id="PF02875">
    <property type="entry name" value="Mur_ligase_C"/>
    <property type="match status" value="1"/>
</dbReference>
<feature type="domain" description="Mur ligase N-terminal catalytic" evidence="12">
    <location>
        <begin position="26"/>
        <end position="99"/>
    </location>
</feature>
<dbReference type="InterPro" id="IPR013221">
    <property type="entry name" value="Mur_ligase_cen"/>
</dbReference>
<dbReference type="GO" id="GO:0008766">
    <property type="term" value="F:UDP-N-acetylmuramoylalanyl-D-glutamyl-2,6-diaminopimelate-D-alanyl-D-alanine ligase activity"/>
    <property type="evidence" value="ECO:0007669"/>
    <property type="project" value="RHEA"/>
</dbReference>
<dbReference type="GO" id="GO:0047480">
    <property type="term" value="F:UDP-N-acetylmuramoyl-tripeptide-D-alanyl-D-alanine ligase activity"/>
    <property type="evidence" value="ECO:0007669"/>
    <property type="project" value="UniProtKB-UniRule"/>
</dbReference>
<evidence type="ECO:0000259" key="14">
    <source>
        <dbReference type="Pfam" id="PF08245"/>
    </source>
</evidence>
<evidence type="ECO:0000259" key="13">
    <source>
        <dbReference type="Pfam" id="PF02875"/>
    </source>
</evidence>
<reference evidence="15 16" key="1">
    <citation type="submission" date="2019-07" db="EMBL/GenBank/DDBJ databases">
        <title>Whole genome shotgun sequence of Alkalibacillus haloalkaliphilus NBRC 103110.</title>
        <authorList>
            <person name="Hosoyama A."/>
            <person name="Uohara A."/>
            <person name="Ohji S."/>
            <person name="Ichikawa N."/>
        </authorList>
    </citation>
    <scope>NUCLEOTIDE SEQUENCE [LARGE SCALE GENOMIC DNA]</scope>
    <source>
        <strain evidence="15 16">NBRC 103110</strain>
    </source>
</reference>